<protein>
    <submittedName>
        <fullName evidence="1">Anion permease</fullName>
    </submittedName>
</protein>
<organism evidence="1 2">
    <name type="scientific">Paraflavisolibacter caeni</name>
    <dbReference type="NCBI Taxonomy" id="2982496"/>
    <lineage>
        <taxon>Bacteria</taxon>
        <taxon>Pseudomonadati</taxon>
        <taxon>Bacteroidota</taxon>
        <taxon>Chitinophagia</taxon>
        <taxon>Chitinophagales</taxon>
        <taxon>Chitinophagaceae</taxon>
        <taxon>Paraflavisolibacter</taxon>
    </lineage>
</organism>
<evidence type="ECO:0000313" key="2">
    <source>
        <dbReference type="Proteomes" id="UP001155483"/>
    </source>
</evidence>
<comment type="caution">
    <text evidence="1">The sequence shown here is derived from an EMBL/GenBank/DDBJ whole genome shotgun (WGS) entry which is preliminary data.</text>
</comment>
<evidence type="ECO:0000313" key="1">
    <source>
        <dbReference type="EMBL" id="MCU7549390.1"/>
    </source>
</evidence>
<gene>
    <name evidence="1" type="ORF">OCK74_09710</name>
</gene>
<keyword evidence="2" id="KW-1185">Reference proteome</keyword>
<accession>A0A9X2XUY9</accession>
<dbReference type="AlphaFoldDB" id="A0A9X2XUY9"/>
<proteinExistence type="predicted"/>
<reference evidence="1" key="1">
    <citation type="submission" date="2022-09" db="EMBL/GenBank/DDBJ databases">
        <authorList>
            <person name="Yuan C."/>
            <person name="Ke Z."/>
        </authorList>
    </citation>
    <scope>NUCLEOTIDE SEQUENCE</scope>
    <source>
        <strain evidence="1">LB-8</strain>
    </source>
</reference>
<reference evidence="1" key="2">
    <citation type="submission" date="2023-04" db="EMBL/GenBank/DDBJ databases">
        <title>Paracnuella aquatica gen. nov., sp. nov., a member of the family Chitinophagaceae isolated from a hot spring.</title>
        <authorList>
            <person name="Wang C."/>
        </authorList>
    </citation>
    <scope>NUCLEOTIDE SEQUENCE</scope>
    <source>
        <strain evidence="1">LB-8</strain>
    </source>
</reference>
<sequence>MIPLGMAIFTGLEQQAVIVAGLPASTALFLPVSTPPNAIIYSTGFLTQKDFRTGGILIGPRN</sequence>
<dbReference type="Proteomes" id="UP001155483">
    <property type="component" value="Unassembled WGS sequence"/>
</dbReference>
<name>A0A9X2XUY9_9BACT</name>
<dbReference type="EMBL" id="JAOTIF010000005">
    <property type="protein sequence ID" value="MCU7549390.1"/>
    <property type="molecule type" value="Genomic_DNA"/>
</dbReference>